<protein>
    <recommendedName>
        <fullName evidence="3">BA3454 family stress response protein</fullName>
    </recommendedName>
</protein>
<name>A0A345PIB9_9BACI</name>
<organism evidence="1 2">
    <name type="scientific">Oceanobacillus zhaokaii</name>
    <dbReference type="NCBI Taxonomy" id="2052660"/>
    <lineage>
        <taxon>Bacteria</taxon>
        <taxon>Bacillati</taxon>
        <taxon>Bacillota</taxon>
        <taxon>Bacilli</taxon>
        <taxon>Bacillales</taxon>
        <taxon>Bacillaceae</taxon>
        <taxon>Oceanobacillus</taxon>
    </lineage>
</organism>
<dbReference type="Proteomes" id="UP000253908">
    <property type="component" value="Chromosome"/>
</dbReference>
<dbReference type="AlphaFoldDB" id="A0A345PIB9"/>
<dbReference type="InterPro" id="IPR049728">
    <property type="entry name" value="BA3454-like"/>
</dbReference>
<evidence type="ECO:0000313" key="1">
    <source>
        <dbReference type="EMBL" id="AXI09749.1"/>
    </source>
</evidence>
<dbReference type="NCBIfam" id="NF033491">
    <property type="entry name" value="BA3454_fam"/>
    <property type="match status" value="1"/>
</dbReference>
<sequence length="44" mass="5366">MIQVNVTVQFSDRYYHTNVITHRDSTEEEIFQLALNQVQQQWRV</sequence>
<evidence type="ECO:0008006" key="3">
    <source>
        <dbReference type="Google" id="ProtNLM"/>
    </source>
</evidence>
<dbReference type="OrthoDB" id="2721802at2"/>
<proteinExistence type="predicted"/>
<keyword evidence="2" id="KW-1185">Reference proteome</keyword>
<gene>
    <name evidence="1" type="ORF">CUC15_12790</name>
</gene>
<reference evidence="2" key="1">
    <citation type="submission" date="2017-11" db="EMBL/GenBank/DDBJ databases">
        <authorList>
            <person name="Zhu W."/>
        </authorList>
    </citation>
    <scope>NUCLEOTIDE SEQUENCE [LARGE SCALE GENOMIC DNA]</scope>
    <source>
        <strain evidence="2">160</strain>
    </source>
</reference>
<evidence type="ECO:0000313" key="2">
    <source>
        <dbReference type="Proteomes" id="UP000253908"/>
    </source>
</evidence>
<dbReference type="KEGG" id="ocn:CUC15_12790"/>
<dbReference type="EMBL" id="CP024848">
    <property type="protein sequence ID" value="AXI09749.1"/>
    <property type="molecule type" value="Genomic_DNA"/>
</dbReference>
<accession>A0A345PIB9</accession>
<dbReference type="RefSeq" id="WP_114917035.1">
    <property type="nucleotide sequence ID" value="NZ_CP024848.1"/>
</dbReference>